<reference evidence="3" key="1">
    <citation type="submission" date="2020-09" db="EMBL/GenBank/DDBJ databases">
        <authorList>
            <person name="Kikuchi T."/>
        </authorList>
    </citation>
    <scope>NUCLEOTIDE SEQUENCE</scope>
    <source>
        <strain evidence="3">SH1</strain>
    </source>
</reference>
<protein>
    <submittedName>
        <fullName evidence="3">Uncharacterized protein</fullName>
    </submittedName>
</protein>
<evidence type="ECO:0000313" key="4">
    <source>
        <dbReference type="Proteomes" id="UP000614601"/>
    </source>
</evidence>
<dbReference type="Proteomes" id="UP000614601">
    <property type="component" value="Unassembled WGS sequence"/>
</dbReference>
<dbReference type="PANTHER" id="PTHR11801">
    <property type="entry name" value="SIGNAL TRANSDUCER AND ACTIVATOR OF TRANSCRIPTION"/>
    <property type="match status" value="1"/>
</dbReference>
<keyword evidence="4" id="KW-1185">Reference proteome</keyword>
<dbReference type="Proteomes" id="UP000783686">
    <property type="component" value="Unassembled WGS sequence"/>
</dbReference>
<evidence type="ECO:0000256" key="2">
    <source>
        <dbReference type="SAM" id="MobiDB-lite"/>
    </source>
</evidence>
<sequence length="936" mass="105572">MLTDDAFQMLLFDLFCMWHDVQRHYDPPITHTEEEKMFKVKKMICKLLGEIDSRVFRIQTTPPVNEQEFIEEWTMLTWNVMCITSRLQYSLNRSYCSSEDKVILNKLNDALIKLVNHSRSTDVPPSLQLPPHTLSELSMKLGDTISQVHGIYERFQHSFPTATAQQQDFLRMVQNFSENQLGPFIDYFKSFCNEQSVHLWAEVRAAQIRHMINYDTMSSAPINRLVSFYSYMMHKLAALGARLQGLRHVVNASKVFRELDPVGALSDNVFSALELLMSDCVLATEPSTNAILVTNNLFAMNCGALARGVVFKQFEIQVVTEEAAEHIQSEMRRQKMLQQPSPIGMVPSAALLAMKPTSGTKRANSNSASTSSETQGNTAHKKSDVNSKDMVIIYPAFNFKNRYWAATYPQLLCTTRQKGRQSTNNSFQDLSPNALGLDLKSHGKRPIFYFHIKATMFSPSGRFATAHTLSLPFTIATRRNQDCQVQRMMSSYTATCFWLYGTNAQDGLLLQWQEYGMHWDHFMQLFKQHFRVNADVQRGLKDSDFDLLRYKLQCHDCTPSAKEMKVNGKAQVVTFKNMLCPHLRYECGNVKTRFSVWRGMLELLQIFQDQKTNVRKLWEKNLIMGFLEFDQVAEILASHDSAIIMRLSFVTGGTICFTVKSRAHSLSKDTAMAPMHLEPLDLKKLQAKCLKDYLRDIAVAEKVKYVINSNFEPVSISEVIEELTDKSSSIEELETSRHVSSNVTHSGDLDAMQHITFTAMRIAVVTCKVKPPSADIINEIEHAAAGIKVASPVPSAYPSAPGSVTGSSYMTPTPPSGLSLRLPANATSDDFARELVQLCNFHGKSRTELMEMMEQIPDGLFTVPSSSTGLMTPQPQQYSPPIMPQMNPPVPHNPAGYSHMSTPSPMNTSPSGSTNLQSVFGNNIMPNKSDHYNMTF</sequence>
<proteinExistence type="predicted"/>
<dbReference type="GO" id="GO:0007165">
    <property type="term" value="P:signal transduction"/>
    <property type="evidence" value="ECO:0007669"/>
    <property type="project" value="InterPro"/>
</dbReference>
<feature type="region of interest" description="Disordered" evidence="2">
    <location>
        <begin position="357"/>
        <end position="382"/>
    </location>
</feature>
<dbReference type="EMBL" id="CAJFDH010000004">
    <property type="protein sequence ID" value="CAD5220792.1"/>
    <property type="molecule type" value="Genomic_DNA"/>
</dbReference>
<gene>
    <name evidence="3" type="ORF">BOKJ2_LOCUS9121</name>
</gene>
<dbReference type="Gene3D" id="1.10.238.10">
    <property type="entry name" value="EF-hand"/>
    <property type="match status" value="1"/>
</dbReference>
<comment type="caution">
    <text evidence="3">The sequence shown here is derived from an EMBL/GenBank/DDBJ whole genome shotgun (WGS) entry which is preliminary data.</text>
</comment>
<dbReference type="EMBL" id="CAJFCW020000004">
    <property type="protein sequence ID" value="CAG9114147.1"/>
    <property type="molecule type" value="Genomic_DNA"/>
</dbReference>
<name>A0A811KZ33_9BILA</name>
<organism evidence="3 4">
    <name type="scientific">Bursaphelenchus okinawaensis</name>
    <dbReference type="NCBI Taxonomy" id="465554"/>
    <lineage>
        <taxon>Eukaryota</taxon>
        <taxon>Metazoa</taxon>
        <taxon>Ecdysozoa</taxon>
        <taxon>Nematoda</taxon>
        <taxon>Chromadorea</taxon>
        <taxon>Rhabditida</taxon>
        <taxon>Tylenchina</taxon>
        <taxon>Tylenchomorpha</taxon>
        <taxon>Aphelenchoidea</taxon>
        <taxon>Aphelenchoididae</taxon>
        <taxon>Bursaphelenchus</taxon>
    </lineage>
</organism>
<evidence type="ECO:0000313" key="3">
    <source>
        <dbReference type="EMBL" id="CAD5220792.1"/>
    </source>
</evidence>
<dbReference type="AlphaFoldDB" id="A0A811KZ33"/>
<feature type="compositionally biased region" description="Low complexity" evidence="2">
    <location>
        <begin position="363"/>
        <end position="374"/>
    </location>
</feature>
<dbReference type="InterPro" id="IPR001217">
    <property type="entry name" value="STAT"/>
</dbReference>
<keyword evidence="1" id="KW-0727">SH2 domain</keyword>
<dbReference type="OrthoDB" id="5827301at2759"/>
<accession>A0A811KZ33</accession>
<evidence type="ECO:0000256" key="1">
    <source>
        <dbReference type="ARBA" id="ARBA00022999"/>
    </source>
</evidence>
<dbReference type="GO" id="GO:0003700">
    <property type="term" value="F:DNA-binding transcription factor activity"/>
    <property type="evidence" value="ECO:0007669"/>
    <property type="project" value="InterPro"/>
</dbReference>